<dbReference type="KEGG" id="cfj:CFIO01_04939"/>
<dbReference type="HOGENOM" id="CLU_013091_0_0_1"/>
<dbReference type="Proteomes" id="UP000020467">
    <property type="component" value="Unassembled WGS sequence"/>
</dbReference>
<evidence type="ECO:0000313" key="2">
    <source>
        <dbReference type="EMBL" id="EXF75479.1"/>
    </source>
</evidence>
<feature type="compositionally biased region" description="Low complexity" evidence="1">
    <location>
        <begin position="491"/>
        <end position="505"/>
    </location>
</feature>
<feature type="compositionally biased region" description="Basic and acidic residues" evidence="1">
    <location>
        <begin position="581"/>
        <end position="596"/>
    </location>
</feature>
<evidence type="ECO:0000313" key="3">
    <source>
        <dbReference type="Proteomes" id="UP000020467"/>
    </source>
</evidence>
<accession>A0A010RCL1</accession>
<proteinExistence type="predicted"/>
<dbReference type="EMBL" id="JARH01000898">
    <property type="protein sequence ID" value="EXF75479.1"/>
    <property type="molecule type" value="Genomic_DNA"/>
</dbReference>
<feature type="region of interest" description="Disordered" evidence="1">
    <location>
        <begin position="257"/>
        <end position="596"/>
    </location>
</feature>
<feature type="compositionally biased region" description="Basic and acidic residues" evidence="1">
    <location>
        <begin position="125"/>
        <end position="154"/>
    </location>
</feature>
<dbReference type="AlphaFoldDB" id="A0A010RCL1"/>
<name>A0A010RCL1_9PEZI</name>
<feature type="compositionally biased region" description="Basic and acidic residues" evidence="1">
    <location>
        <begin position="671"/>
        <end position="680"/>
    </location>
</feature>
<feature type="compositionally biased region" description="Polar residues" evidence="1">
    <location>
        <begin position="392"/>
        <end position="408"/>
    </location>
</feature>
<feature type="region of interest" description="Disordered" evidence="1">
    <location>
        <begin position="639"/>
        <end position="680"/>
    </location>
</feature>
<feature type="region of interest" description="Disordered" evidence="1">
    <location>
        <begin position="110"/>
        <end position="180"/>
    </location>
</feature>
<feature type="compositionally biased region" description="Basic and acidic residues" evidence="1">
    <location>
        <begin position="427"/>
        <end position="436"/>
    </location>
</feature>
<feature type="compositionally biased region" description="Low complexity" evidence="1">
    <location>
        <begin position="165"/>
        <end position="178"/>
    </location>
</feature>
<evidence type="ECO:0000256" key="1">
    <source>
        <dbReference type="SAM" id="MobiDB-lite"/>
    </source>
</evidence>
<feature type="compositionally biased region" description="Basic and acidic residues" evidence="1">
    <location>
        <begin position="261"/>
        <end position="271"/>
    </location>
</feature>
<organism evidence="2 3">
    <name type="scientific">Colletotrichum fioriniae PJ7</name>
    <dbReference type="NCBI Taxonomy" id="1445577"/>
    <lineage>
        <taxon>Eukaryota</taxon>
        <taxon>Fungi</taxon>
        <taxon>Dikarya</taxon>
        <taxon>Ascomycota</taxon>
        <taxon>Pezizomycotina</taxon>
        <taxon>Sordariomycetes</taxon>
        <taxon>Hypocreomycetidae</taxon>
        <taxon>Glomerellales</taxon>
        <taxon>Glomerellaceae</taxon>
        <taxon>Colletotrichum</taxon>
        <taxon>Colletotrichum acutatum species complex</taxon>
    </lineage>
</organism>
<feature type="compositionally biased region" description="Polar residues" evidence="1">
    <location>
        <begin position="478"/>
        <end position="487"/>
    </location>
</feature>
<feature type="compositionally biased region" description="Low complexity" evidence="1">
    <location>
        <begin position="18"/>
        <end position="31"/>
    </location>
</feature>
<dbReference type="eggNOG" id="ENOG502RQYV">
    <property type="taxonomic scope" value="Eukaryota"/>
</dbReference>
<comment type="caution">
    <text evidence="2">The sequence shown here is derived from an EMBL/GenBank/DDBJ whole genome shotgun (WGS) entry which is preliminary data.</text>
</comment>
<reference evidence="2 3" key="1">
    <citation type="submission" date="2014-02" db="EMBL/GenBank/DDBJ databases">
        <title>The genome sequence of Colletotrichum fioriniae PJ7.</title>
        <authorList>
            <person name="Baroncelli R."/>
            <person name="Thon M.R."/>
        </authorList>
    </citation>
    <scope>NUCLEOTIDE SEQUENCE [LARGE SCALE GENOMIC DNA]</scope>
    <source>
        <strain evidence="2 3">PJ7</strain>
    </source>
</reference>
<gene>
    <name evidence="2" type="ORF">CFIO01_04939</name>
</gene>
<dbReference type="STRING" id="1445577.A0A010RCL1"/>
<dbReference type="OrthoDB" id="273010at2759"/>
<sequence length="680" mass="75357">MADPGHTFQHRESEAVRRSLSQQSRVSLVASPSNRSSNQSLRAPQPPSRTSSRRREVNRFARQLEIYAERRKAAGELPVSTPTPESVVSLHTVTALLPYEEQFQAVGLAVTSEQQRQKSPPKPSAKKDMKTKNPPDVKAEPISTRPKETRKQAEPGHLQLNGLRSASTSSSDSSTSGTQVAFARPDAWELAFIDEVPAKNESSTSRCCNLPCFQNTRDQSIDVQVGRTPPAPTPTTIDTPNKILAKWEPVYPQKTEALQGWREKASRDVRAKTWHGNATQRPSTYRPPREGPPPRNETEAPSPKSKSPRKAVPHDLENDKPPIPPRAQARTDRSRKQSKAPKVESSVPKGIRKESQQDVFLDQENSPPGGKVLPLVSKRPVKATVLSESDENSAQMQAQESYNAQIPTKSERLAGVVDKPLRVSIRQPERKAKEKAALLNKPTQTDFEHPPIFQSGRMFRSLPGPAKLTGVEKRERSAQTSDGSITPNPALPSTWKLTLSSSSSLEVAMEAASREMEMQEARQSGNGALRGQKLETDAQAIPSMTSEVEHDEPLPESIDEEAPLSSGEQPEQGRKTLRGSDNSDPKEQDDRDIEDRDVLRGLHIAISAACDEEVDEWIRQKTGVRIRRFLADLKAFETLGEEDQPDPAKERARNRRADSRKLKAQIRQSKAAREARAAAQ</sequence>
<feature type="region of interest" description="Disordered" evidence="1">
    <location>
        <begin position="1"/>
        <end position="58"/>
    </location>
</feature>
<protein>
    <submittedName>
        <fullName evidence="2">Uncharacterized protein</fullName>
    </submittedName>
</protein>
<feature type="compositionally biased region" description="Polar residues" evidence="1">
    <location>
        <begin position="32"/>
        <end position="41"/>
    </location>
</feature>
<feature type="compositionally biased region" description="Basic and acidic residues" evidence="1">
    <location>
        <begin position="646"/>
        <end position="661"/>
    </location>
</feature>
<keyword evidence="3" id="KW-1185">Reference proteome</keyword>